<evidence type="ECO:0000259" key="3">
    <source>
        <dbReference type="Pfam" id="PF16002"/>
    </source>
</evidence>
<protein>
    <submittedName>
        <fullName evidence="4">Headcase protein</fullName>
    </submittedName>
</protein>
<dbReference type="PANTHER" id="PTHR13425">
    <property type="entry name" value="HEADCASE PROTEIN"/>
    <property type="match status" value="1"/>
</dbReference>
<feature type="region of interest" description="Disordered" evidence="1">
    <location>
        <begin position="1"/>
        <end position="55"/>
    </location>
</feature>
<dbReference type="PANTHER" id="PTHR13425:SF3">
    <property type="entry name" value="HEADCASE PROTEIN HOMOLOG"/>
    <property type="match status" value="1"/>
</dbReference>
<evidence type="ECO:0000256" key="1">
    <source>
        <dbReference type="SAM" id="MobiDB-lite"/>
    </source>
</evidence>
<dbReference type="STRING" id="48709.A0A1D2MWB7"/>
<comment type="caution">
    <text evidence="4">The sequence shown here is derived from an EMBL/GenBank/DDBJ whole genome shotgun (WGS) entry which is preliminary data.</text>
</comment>
<feature type="compositionally biased region" description="Low complexity" evidence="1">
    <location>
        <begin position="198"/>
        <end position="222"/>
    </location>
</feature>
<organism evidence="4 5">
    <name type="scientific">Orchesella cincta</name>
    <name type="common">Springtail</name>
    <name type="synonym">Podura cincta</name>
    <dbReference type="NCBI Taxonomy" id="48709"/>
    <lineage>
        <taxon>Eukaryota</taxon>
        <taxon>Metazoa</taxon>
        <taxon>Ecdysozoa</taxon>
        <taxon>Arthropoda</taxon>
        <taxon>Hexapoda</taxon>
        <taxon>Collembola</taxon>
        <taxon>Entomobryomorpha</taxon>
        <taxon>Entomobryoidea</taxon>
        <taxon>Orchesellidae</taxon>
        <taxon>Orchesellinae</taxon>
        <taxon>Orchesella</taxon>
    </lineage>
</organism>
<feature type="compositionally biased region" description="Low complexity" evidence="1">
    <location>
        <begin position="16"/>
        <end position="43"/>
    </location>
</feature>
<feature type="region of interest" description="Disordered" evidence="1">
    <location>
        <begin position="198"/>
        <end position="338"/>
    </location>
</feature>
<dbReference type="Pfam" id="PF15353">
    <property type="entry name" value="HECA_N"/>
    <property type="match status" value="1"/>
</dbReference>
<dbReference type="InterPro" id="IPR054537">
    <property type="entry name" value="HECA_N"/>
</dbReference>
<dbReference type="InterPro" id="IPR026066">
    <property type="entry name" value="Headcase"/>
</dbReference>
<dbReference type="InterPro" id="IPR031947">
    <property type="entry name" value="Headcase_mid"/>
</dbReference>
<dbReference type="AlphaFoldDB" id="A0A1D2MWB7"/>
<dbReference type="EMBL" id="LJIJ01000452">
    <property type="protein sequence ID" value="ODM97350.1"/>
    <property type="molecule type" value="Genomic_DNA"/>
</dbReference>
<reference evidence="4 5" key="1">
    <citation type="journal article" date="2016" name="Genome Biol. Evol.">
        <title>Gene Family Evolution Reflects Adaptation to Soil Environmental Stressors in the Genome of the Collembolan Orchesella cincta.</title>
        <authorList>
            <person name="Faddeeva-Vakhrusheva A."/>
            <person name="Derks M.F."/>
            <person name="Anvar S.Y."/>
            <person name="Agamennone V."/>
            <person name="Suring W."/>
            <person name="Smit S."/>
            <person name="van Straalen N.M."/>
            <person name="Roelofs D."/>
        </authorList>
    </citation>
    <scope>NUCLEOTIDE SEQUENCE [LARGE SCALE GENOMIC DNA]</scope>
    <source>
        <tissue evidence="4">Mixed pool</tissue>
    </source>
</reference>
<evidence type="ECO:0000313" key="5">
    <source>
        <dbReference type="Proteomes" id="UP000094527"/>
    </source>
</evidence>
<keyword evidence="5" id="KW-1185">Reference proteome</keyword>
<dbReference type="OMA" id="NHDIQRR"/>
<proteinExistence type="predicted"/>
<dbReference type="OrthoDB" id="10012848at2759"/>
<sequence length="596" mass="65018">MAPKGKARHDHGQNNGGNAAPVVAGAAGGQNYNGNRNNNGNRNHNGHHHGMASPPMKCVRPQGCLEPSRLIYKEDIDSGDLDVVRVTCNNLECTVGNYMHLECFNDWEKTVLGFLSSTGRARSWNVRQRIQNLWTKKGYDLAFKACDCVCGKGHLRKDLDWISPAEKMKFTRNQNNVARAAAAAPVAGNNGAAGGAANGNNANNGNNQGNNGNANNAAAAQGDAVQPAEVAQQNGAVGAVKKKKKGKSKEQRPSLALSAPIPHPNDNHKKKELQPSSSTDSGTHSWAGSACSYNDVASSVGSNRPRVNSLSSNASGSSATFSGNSCSPPSPGAIGPSMFRFQRKNSKGLDILGERTRNNSEGSLFAKRADMRVFNVLNRVKLNNVNIKIDTLGDKSDDIRQFILSTLQQCRMSKVQCCVCKDWMQVYDRCPLIDGTFFVSPRQHHQDSIRVSQPDSQPRFLNAVCMYCCTGLKSALCCRWCRVEWSGIDLVIGSCYNYDIFAATICCTERRQCCNCRATLNRPNFFSEASALNRCDVCGMIDFHLVHPFDSFNGKKRWSEEGKENGAHNQKVLQLKCSILLLCEKKGQMKEKSSGM</sequence>
<dbReference type="Pfam" id="PF16002">
    <property type="entry name" value="Headcase"/>
    <property type="match status" value="1"/>
</dbReference>
<dbReference type="Proteomes" id="UP000094527">
    <property type="component" value="Unassembled WGS sequence"/>
</dbReference>
<feature type="domain" description="Headcase N-terminal" evidence="2">
    <location>
        <begin position="57"/>
        <end position="161"/>
    </location>
</feature>
<accession>A0A1D2MWB7</accession>
<feature type="domain" description="Headcase middle" evidence="3">
    <location>
        <begin position="358"/>
        <end position="549"/>
    </location>
</feature>
<evidence type="ECO:0000259" key="2">
    <source>
        <dbReference type="Pfam" id="PF15353"/>
    </source>
</evidence>
<gene>
    <name evidence="4" type="ORF">Ocin01_09328</name>
</gene>
<feature type="compositionally biased region" description="Polar residues" evidence="1">
    <location>
        <begin position="274"/>
        <end position="306"/>
    </location>
</feature>
<name>A0A1D2MWB7_ORCCI</name>
<feature type="compositionally biased region" description="Low complexity" evidence="1">
    <location>
        <begin position="308"/>
        <end position="327"/>
    </location>
</feature>
<evidence type="ECO:0000313" key="4">
    <source>
        <dbReference type="EMBL" id="ODM97350.1"/>
    </source>
</evidence>